<protein>
    <submittedName>
        <fullName evidence="1">Uncharacterized protein</fullName>
    </submittedName>
</protein>
<organism evidence="1 2">
    <name type="scientific">Lentinula aff. lateritia</name>
    <dbReference type="NCBI Taxonomy" id="2804960"/>
    <lineage>
        <taxon>Eukaryota</taxon>
        <taxon>Fungi</taxon>
        <taxon>Dikarya</taxon>
        <taxon>Basidiomycota</taxon>
        <taxon>Agaricomycotina</taxon>
        <taxon>Agaricomycetes</taxon>
        <taxon>Agaricomycetidae</taxon>
        <taxon>Agaricales</taxon>
        <taxon>Marasmiineae</taxon>
        <taxon>Omphalotaceae</taxon>
        <taxon>Lentinula</taxon>
    </lineage>
</organism>
<evidence type="ECO:0000313" key="2">
    <source>
        <dbReference type="Proteomes" id="UP001163835"/>
    </source>
</evidence>
<proteinExistence type="predicted"/>
<dbReference type="EMBL" id="MU795097">
    <property type="protein sequence ID" value="KAJ3810539.1"/>
    <property type="molecule type" value="Genomic_DNA"/>
</dbReference>
<evidence type="ECO:0000313" key="1">
    <source>
        <dbReference type="EMBL" id="KAJ3810539.1"/>
    </source>
</evidence>
<dbReference type="Proteomes" id="UP001163835">
    <property type="component" value="Unassembled WGS sequence"/>
</dbReference>
<sequence>MDGETKQPRRIALFSHPRTNSNMFTKLFASQPDIVQHTYPFMPGYMWGPDRRLGYKSKEVEDMYATLKSNYDTLTTQQSLDDLQRAFAETEAQIPLTKEHVCFMIHPKVVAKDLAEYSYPEYPLKPLVDHKYDTDSPSALENAANAAILTNPTFVPDRFINTLTPIFIIRNPIRMIPSWYKNTSENFGATTKESEWPFTATFHWCRILYDYYDNYFKAHPRPGYPILPLVVDGDDLVLHTEDIMTQLCDHIHLDSSAVKYTWESGDPYSSWPAAAAPDDLKTPAVKKVIDAFGGNVARSTGVIRDAEVRLILTAFSRFSWCQQKYSKPLNLEEEGNKWAEIWGKEVADDLVESVKKAMVDYDYMLQRRIRPTKN</sequence>
<keyword evidence="2" id="KW-1185">Reference proteome</keyword>
<gene>
    <name evidence="1" type="ORF">F5876DRAFT_41633</name>
</gene>
<reference evidence="1" key="1">
    <citation type="submission" date="2022-09" db="EMBL/GenBank/DDBJ databases">
        <title>A Global Phylogenomic Analysis of the Shiitake Genus Lentinula.</title>
        <authorList>
            <consortium name="DOE Joint Genome Institute"/>
            <person name="Sierra-Patev S."/>
            <person name="Min B."/>
            <person name="Naranjo-Ortiz M."/>
            <person name="Looney B."/>
            <person name="Konkel Z."/>
            <person name="Slot J.C."/>
            <person name="Sakamoto Y."/>
            <person name="Steenwyk J.L."/>
            <person name="Rokas A."/>
            <person name="Carro J."/>
            <person name="Camarero S."/>
            <person name="Ferreira P."/>
            <person name="Molpeceres G."/>
            <person name="Ruiz-Duenas F.J."/>
            <person name="Serrano A."/>
            <person name="Henrissat B."/>
            <person name="Drula E."/>
            <person name="Hughes K.W."/>
            <person name="Mata J.L."/>
            <person name="Ishikawa N.K."/>
            <person name="Vargas-Isla R."/>
            <person name="Ushijima S."/>
            <person name="Smith C.A."/>
            <person name="Ahrendt S."/>
            <person name="Andreopoulos W."/>
            <person name="He G."/>
            <person name="Labutti K."/>
            <person name="Lipzen A."/>
            <person name="Ng V."/>
            <person name="Riley R."/>
            <person name="Sandor L."/>
            <person name="Barry K."/>
            <person name="Martinez A.T."/>
            <person name="Xiao Y."/>
            <person name="Gibbons J.G."/>
            <person name="Terashima K."/>
            <person name="Grigoriev I.V."/>
            <person name="Hibbett D.S."/>
        </authorList>
    </citation>
    <scope>NUCLEOTIDE SEQUENCE</scope>
    <source>
        <strain evidence="1">TMI1499</strain>
    </source>
</reference>
<name>A0ACC1U1E7_9AGAR</name>
<comment type="caution">
    <text evidence="1">The sequence shown here is derived from an EMBL/GenBank/DDBJ whole genome shotgun (WGS) entry which is preliminary data.</text>
</comment>
<accession>A0ACC1U1E7</accession>